<dbReference type="InterPro" id="IPR008547">
    <property type="entry name" value="DUF829_TMEM53"/>
</dbReference>
<dbReference type="PANTHER" id="PTHR12265:SF30">
    <property type="entry name" value="TRANSMEMBRANE PROTEIN 53"/>
    <property type="match status" value="1"/>
</dbReference>
<dbReference type="OrthoDB" id="77878at2759"/>
<keyword evidence="2 7" id="KW-0812">Transmembrane</keyword>
<protein>
    <submittedName>
        <fullName evidence="8">Indole-diterpene biosynthesis protein-like protein PaxU</fullName>
    </submittedName>
</protein>
<evidence type="ECO:0000256" key="1">
    <source>
        <dbReference type="ARBA" id="ARBA00004126"/>
    </source>
</evidence>
<evidence type="ECO:0000256" key="3">
    <source>
        <dbReference type="ARBA" id="ARBA00022989"/>
    </source>
</evidence>
<keyword evidence="3 7" id="KW-1133">Transmembrane helix</keyword>
<evidence type="ECO:0000256" key="4">
    <source>
        <dbReference type="ARBA" id="ARBA00023136"/>
    </source>
</evidence>
<evidence type="ECO:0000256" key="7">
    <source>
        <dbReference type="SAM" id="Phobius"/>
    </source>
</evidence>
<keyword evidence="4 7" id="KW-0472">Membrane</keyword>
<dbReference type="EMBL" id="MU006601">
    <property type="protein sequence ID" value="KAF2743065.1"/>
    <property type="molecule type" value="Genomic_DNA"/>
</dbReference>
<evidence type="ECO:0000313" key="9">
    <source>
        <dbReference type="Proteomes" id="UP000799440"/>
    </source>
</evidence>
<dbReference type="Pfam" id="PF05705">
    <property type="entry name" value="DUF829"/>
    <property type="match status" value="1"/>
</dbReference>
<comment type="subcellular location">
    <subcellularLocation>
        <location evidence="6">Endomembrane system</location>
        <topology evidence="6">Single-pass membrane protein</topology>
    </subcellularLocation>
    <subcellularLocation>
        <location evidence="1">Nucleus membrane</location>
    </subcellularLocation>
</comment>
<name>A0A6A6UY26_9PLEO</name>
<dbReference type="AlphaFoldDB" id="A0A6A6UY26"/>
<evidence type="ECO:0000256" key="5">
    <source>
        <dbReference type="ARBA" id="ARBA00023242"/>
    </source>
</evidence>
<accession>A0A6A6UY26</accession>
<evidence type="ECO:0000313" key="8">
    <source>
        <dbReference type="EMBL" id="KAF2743065.1"/>
    </source>
</evidence>
<organism evidence="8 9">
    <name type="scientific">Sporormia fimetaria CBS 119925</name>
    <dbReference type="NCBI Taxonomy" id="1340428"/>
    <lineage>
        <taxon>Eukaryota</taxon>
        <taxon>Fungi</taxon>
        <taxon>Dikarya</taxon>
        <taxon>Ascomycota</taxon>
        <taxon>Pezizomycotina</taxon>
        <taxon>Dothideomycetes</taxon>
        <taxon>Pleosporomycetidae</taxon>
        <taxon>Pleosporales</taxon>
        <taxon>Sporormiaceae</taxon>
        <taxon>Sporormia</taxon>
    </lineage>
</organism>
<sequence length="298" mass="33277">MSTSATTPTVIPNPLADFSRIGHNTYLYTPSTYTPQSPLIFLCTWMGAAPKHIAKYTVTYRRLFPSSRILLIRCELLDMFTGSVKVQRGMGPALDVVREHVGNEGRGAGGGILAHNFSNGGSTMLVSFAQLWLQKTGTTLPLRTHVIDSAPGKGGWKRSHAAIYVSLPRNIFTRLFGSIAVHFLLFLHFLFDKLTRRENRMVVLGRLLNDARLFDTKTPRVYLYSRKDLMVGDDEVEEHADQAAAMGRWVTKVRFENSAHAGHIMEDQGRYWEAVMGAWESAGGRGENGSRLVSEYVQ</sequence>
<evidence type="ECO:0000256" key="2">
    <source>
        <dbReference type="ARBA" id="ARBA00022692"/>
    </source>
</evidence>
<feature type="transmembrane region" description="Helical" evidence="7">
    <location>
        <begin position="171"/>
        <end position="191"/>
    </location>
</feature>
<gene>
    <name evidence="8" type="ORF">M011DRAFT_471779</name>
</gene>
<dbReference type="PANTHER" id="PTHR12265">
    <property type="entry name" value="TRANSMEMBRANE PROTEIN 53"/>
    <property type="match status" value="1"/>
</dbReference>
<proteinExistence type="predicted"/>
<reference evidence="8" key="1">
    <citation type="journal article" date="2020" name="Stud. Mycol.">
        <title>101 Dothideomycetes genomes: a test case for predicting lifestyles and emergence of pathogens.</title>
        <authorList>
            <person name="Haridas S."/>
            <person name="Albert R."/>
            <person name="Binder M."/>
            <person name="Bloem J."/>
            <person name="Labutti K."/>
            <person name="Salamov A."/>
            <person name="Andreopoulos B."/>
            <person name="Baker S."/>
            <person name="Barry K."/>
            <person name="Bills G."/>
            <person name="Bluhm B."/>
            <person name="Cannon C."/>
            <person name="Castanera R."/>
            <person name="Culley D."/>
            <person name="Daum C."/>
            <person name="Ezra D."/>
            <person name="Gonzalez J."/>
            <person name="Henrissat B."/>
            <person name="Kuo A."/>
            <person name="Liang C."/>
            <person name="Lipzen A."/>
            <person name="Lutzoni F."/>
            <person name="Magnuson J."/>
            <person name="Mondo S."/>
            <person name="Nolan M."/>
            <person name="Ohm R."/>
            <person name="Pangilinan J."/>
            <person name="Park H.-J."/>
            <person name="Ramirez L."/>
            <person name="Alfaro M."/>
            <person name="Sun H."/>
            <person name="Tritt A."/>
            <person name="Yoshinaga Y."/>
            <person name="Zwiers L.-H."/>
            <person name="Turgeon B."/>
            <person name="Goodwin S."/>
            <person name="Spatafora J."/>
            <person name="Crous P."/>
            <person name="Grigoriev I."/>
        </authorList>
    </citation>
    <scope>NUCLEOTIDE SEQUENCE</scope>
    <source>
        <strain evidence="8">CBS 119925</strain>
    </source>
</reference>
<evidence type="ECO:0000256" key="6">
    <source>
        <dbReference type="ARBA" id="ARBA00037847"/>
    </source>
</evidence>
<keyword evidence="9" id="KW-1185">Reference proteome</keyword>
<keyword evidence="5" id="KW-0539">Nucleus</keyword>
<dbReference type="Proteomes" id="UP000799440">
    <property type="component" value="Unassembled WGS sequence"/>
</dbReference>
<dbReference type="GO" id="GO:0031965">
    <property type="term" value="C:nuclear membrane"/>
    <property type="evidence" value="ECO:0007669"/>
    <property type="project" value="UniProtKB-SubCell"/>
</dbReference>